<dbReference type="InterPro" id="IPR017896">
    <property type="entry name" value="4Fe4S_Fe-S-bd"/>
</dbReference>
<dbReference type="GO" id="GO:0051536">
    <property type="term" value="F:iron-sulfur cluster binding"/>
    <property type="evidence" value="ECO:0007669"/>
    <property type="project" value="UniProtKB-KW"/>
</dbReference>
<dbReference type="InterPro" id="IPR053135">
    <property type="entry name" value="AKR2_Oxidoreductase"/>
</dbReference>
<sequence>MEYRKNIRSGKDISVIGLGSSSIGGSSAKEIQETVEHALEKGVNYFDMAAGDSKPFAPYGDALAATGKRSSALFQIHFGANYESGSYGWTTNPEKIRKSVEWQMKMLRTDYIDFGFIHCLDEDEDLEAVRGKGIIDHILKLKEQGIVRNVGLSTHTPAIAEKLLDMGMIDMLMFSINPGYDWRHGDYAKGSTDERMRLYRRCEAEGVGISVMKPFSGGQLLDAGTSPFHRALSRYQCIQYALDKPGVLTVLPGVRNMADLDDVLGFLDAPASERDYSVIGSFTPSEAEGICVYCNHCQPCPRHIDVGLVNKYYDLAKAGDRLAVSHYQSLAVKADACISCGHCDRRCPFHVSQSSRMKEIAEYFLT</sequence>
<dbReference type="PROSITE" id="PS51379">
    <property type="entry name" value="4FE4S_FER_2"/>
    <property type="match status" value="1"/>
</dbReference>
<dbReference type="CDD" id="cd19100">
    <property type="entry name" value="AKR_unchar"/>
    <property type="match status" value="1"/>
</dbReference>
<feature type="domain" description="4Fe-4S ferredoxin-type" evidence="4">
    <location>
        <begin position="328"/>
        <end position="357"/>
    </location>
</feature>
<protein>
    <submittedName>
        <fullName evidence="5">Aldo/keto reductase</fullName>
    </submittedName>
</protein>
<dbReference type="SUPFAM" id="SSF51430">
    <property type="entry name" value="NAD(P)-linked oxidoreductase"/>
    <property type="match status" value="1"/>
</dbReference>
<organism evidence="5 6">
    <name type="scientific">Candidatus Cryptobacteroides merdavium</name>
    <dbReference type="NCBI Taxonomy" id="2840769"/>
    <lineage>
        <taxon>Bacteria</taxon>
        <taxon>Pseudomonadati</taxon>
        <taxon>Bacteroidota</taxon>
        <taxon>Bacteroidia</taxon>
        <taxon>Bacteroidales</taxon>
        <taxon>Candidatus Cryptobacteroides</taxon>
    </lineage>
</organism>
<dbReference type="InterPro" id="IPR023210">
    <property type="entry name" value="NADP_OxRdtase_dom"/>
</dbReference>
<reference evidence="5" key="1">
    <citation type="submission" date="2020-10" db="EMBL/GenBank/DDBJ databases">
        <authorList>
            <person name="Gilroy R."/>
        </authorList>
    </citation>
    <scope>NUCLEOTIDE SEQUENCE</scope>
    <source>
        <strain evidence="5">D5-748</strain>
    </source>
</reference>
<gene>
    <name evidence="5" type="ORF">IAC23_03915</name>
</gene>
<dbReference type="InterPro" id="IPR036812">
    <property type="entry name" value="NAD(P)_OxRdtase_dom_sf"/>
</dbReference>
<dbReference type="Pfam" id="PF00248">
    <property type="entry name" value="Aldo_ket_red"/>
    <property type="match status" value="1"/>
</dbReference>
<evidence type="ECO:0000256" key="3">
    <source>
        <dbReference type="ARBA" id="ARBA00023014"/>
    </source>
</evidence>
<evidence type="ECO:0000256" key="1">
    <source>
        <dbReference type="ARBA" id="ARBA00022723"/>
    </source>
</evidence>
<proteinExistence type="predicted"/>
<comment type="caution">
    <text evidence="5">The sequence shown here is derived from an EMBL/GenBank/DDBJ whole genome shotgun (WGS) entry which is preliminary data.</text>
</comment>
<dbReference type="Gene3D" id="3.20.20.100">
    <property type="entry name" value="NADP-dependent oxidoreductase domain"/>
    <property type="match status" value="1"/>
</dbReference>
<dbReference type="PANTHER" id="PTHR43312:SF1">
    <property type="entry name" value="NADP-DEPENDENT OXIDOREDUCTASE DOMAIN-CONTAINING PROTEIN"/>
    <property type="match status" value="1"/>
</dbReference>
<accession>A0A9D9HCG6</accession>
<keyword evidence="1" id="KW-0479">Metal-binding</keyword>
<dbReference type="Pfam" id="PF13534">
    <property type="entry name" value="Fer4_17"/>
    <property type="match status" value="1"/>
</dbReference>
<keyword evidence="2" id="KW-0408">Iron</keyword>
<dbReference type="EMBL" id="JADIMO010000044">
    <property type="protein sequence ID" value="MBO8444828.1"/>
    <property type="molecule type" value="Genomic_DNA"/>
</dbReference>
<dbReference type="AlphaFoldDB" id="A0A9D9HCG6"/>
<keyword evidence="3" id="KW-0411">Iron-sulfur</keyword>
<dbReference type="PROSITE" id="PS00198">
    <property type="entry name" value="4FE4S_FER_1"/>
    <property type="match status" value="1"/>
</dbReference>
<evidence type="ECO:0000256" key="2">
    <source>
        <dbReference type="ARBA" id="ARBA00023004"/>
    </source>
</evidence>
<dbReference type="PANTHER" id="PTHR43312">
    <property type="entry name" value="D-THREO-ALDOSE 1-DEHYDROGENASE"/>
    <property type="match status" value="1"/>
</dbReference>
<evidence type="ECO:0000259" key="4">
    <source>
        <dbReference type="PROSITE" id="PS51379"/>
    </source>
</evidence>
<evidence type="ECO:0000313" key="6">
    <source>
        <dbReference type="Proteomes" id="UP000823619"/>
    </source>
</evidence>
<reference evidence="5" key="2">
    <citation type="journal article" date="2021" name="PeerJ">
        <title>Extensive microbial diversity within the chicken gut microbiome revealed by metagenomics and culture.</title>
        <authorList>
            <person name="Gilroy R."/>
            <person name="Ravi A."/>
            <person name="Getino M."/>
            <person name="Pursley I."/>
            <person name="Horton D.L."/>
            <person name="Alikhan N.F."/>
            <person name="Baker D."/>
            <person name="Gharbi K."/>
            <person name="Hall N."/>
            <person name="Watson M."/>
            <person name="Adriaenssens E.M."/>
            <person name="Foster-Nyarko E."/>
            <person name="Jarju S."/>
            <person name="Secka A."/>
            <person name="Antonio M."/>
            <person name="Oren A."/>
            <person name="Chaudhuri R.R."/>
            <person name="La Ragione R."/>
            <person name="Hildebrand F."/>
            <person name="Pallen M.J."/>
        </authorList>
    </citation>
    <scope>NUCLEOTIDE SEQUENCE</scope>
    <source>
        <strain evidence="5">D5-748</strain>
    </source>
</reference>
<dbReference type="Proteomes" id="UP000823619">
    <property type="component" value="Unassembled WGS sequence"/>
</dbReference>
<evidence type="ECO:0000313" key="5">
    <source>
        <dbReference type="EMBL" id="MBO8444828.1"/>
    </source>
</evidence>
<name>A0A9D9HCG6_9BACT</name>
<dbReference type="InterPro" id="IPR017900">
    <property type="entry name" value="4Fe4S_Fe_S_CS"/>
</dbReference>
<dbReference type="GO" id="GO:0046872">
    <property type="term" value="F:metal ion binding"/>
    <property type="evidence" value="ECO:0007669"/>
    <property type="project" value="UniProtKB-KW"/>
</dbReference>
<dbReference type="SUPFAM" id="SSF46548">
    <property type="entry name" value="alpha-helical ferredoxin"/>
    <property type="match status" value="1"/>
</dbReference>